<dbReference type="CDD" id="cd00567">
    <property type="entry name" value="ACAD"/>
    <property type="match status" value="1"/>
</dbReference>
<dbReference type="Proteomes" id="UP001432062">
    <property type="component" value="Chromosome"/>
</dbReference>
<feature type="domain" description="Acyl-CoA dehydrogenase/oxidase C-terminal" evidence="6">
    <location>
        <begin position="224"/>
        <end position="346"/>
    </location>
</feature>
<dbReference type="InterPro" id="IPR046373">
    <property type="entry name" value="Acyl-CoA_Oxase/DH_mid-dom_sf"/>
</dbReference>
<evidence type="ECO:0000256" key="1">
    <source>
        <dbReference type="ARBA" id="ARBA00001974"/>
    </source>
</evidence>
<dbReference type="InterPro" id="IPR009075">
    <property type="entry name" value="AcylCo_DH/oxidase_C"/>
</dbReference>
<gene>
    <name evidence="9" type="ORF">OG563_47805</name>
</gene>
<dbReference type="InterPro" id="IPR013786">
    <property type="entry name" value="AcylCoA_DH/ox_N"/>
</dbReference>
<accession>A0ABZ1YTN4</accession>
<keyword evidence="4 5" id="KW-0274">FAD</keyword>
<dbReference type="Pfam" id="PF02771">
    <property type="entry name" value="Acyl-CoA_dh_N"/>
    <property type="match status" value="1"/>
</dbReference>
<dbReference type="Gene3D" id="2.40.110.10">
    <property type="entry name" value="Butyryl-CoA Dehydrogenase, subunit A, domain 2"/>
    <property type="match status" value="1"/>
</dbReference>
<keyword evidence="10" id="KW-1185">Reference proteome</keyword>
<dbReference type="Gene3D" id="1.10.540.10">
    <property type="entry name" value="Acyl-CoA dehydrogenase/oxidase, N-terminal domain"/>
    <property type="match status" value="1"/>
</dbReference>
<evidence type="ECO:0000256" key="3">
    <source>
        <dbReference type="ARBA" id="ARBA00022630"/>
    </source>
</evidence>
<keyword evidence="5" id="KW-0560">Oxidoreductase</keyword>
<feature type="domain" description="Acyl-CoA oxidase/dehydrogenase middle" evidence="7">
    <location>
        <begin position="128"/>
        <end position="179"/>
    </location>
</feature>
<dbReference type="RefSeq" id="WP_329410568.1">
    <property type="nucleotide sequence ID" value="NZ_CP109441.1"/>
</dbReference>
<evidence type="ECO:0000256" key="2">
    <source>
        <dbReference type="ARBA" id="ARBA00009347"/>
    </source>
</evidence>
<protein>
    <submittedName>
        <fullName evidence="9">Acyl-CoA dehydrogenase family protein</fullName>
    </submittedName>
</protein>
<proteinExistence type="inferred from homology"/>
<dbReference type="InterPro" id="IPR006091">
    <property type="entry name" value="Acyl-CoA_Oxase/DH_mid-dom"/>
</dbReference>
<dbReference type="SUPFAM" id="SSF47203">
    <property type="entry name" value="Acyl-CoA dehydrogenase C-terminal domain-like"/>
    <property type="match status" value="1"/>
</dbReference>
<dbReference type="PANTHER" id="PTHR43884">
    <property type="entry name" value="ACYL-COA DEHYDROGENASE"/>
    <property type="match status" value="1"/>
</dbReference>
<evidence type="ECO:0000259" key="7">
    <source>
        <dbReference type="Pfam" id="PF02770"/>
    </source>
</evidence>
<keyword evidence="3 5" id="KW-0285">Flavoprotein</keyword>
<dbReference type="EMBL" id="CP109441">
    <property type="protein sequence ID" value="WUV46652.1"/>
    <property type="molecule type" value="Genomic_DNA"/>
</dbReference>
<dbReference type="InterPro" id="IPR037069">
    <property type="entry name" value="AcylCoA_DH/ox_N_sf"/>
</dbReference>
<sequence length="364" mass="38807">MTIDPEQERLGAELQQLAVNRLRPLAAKAELDRVLPAEFGEILASLPWLPGSDAFASGVADPLTFCLAAQSLGWADPALAFGWLTARQVAWLIAASGTPAQRERYLPRLAADPTLPVSLLLFEGYGRAPSELDTSARQVEDGWILNGTKTAVANADTAEFAVVVARDAEGGLRAFVIDDLSAVHYRGNDDRWLSLQAVGPAAYAEISNLHVRSEAALSIDGIGAALSVCRLAQASLVLGAAESATRYAADWSMRRTAFGRPLVGFQGVAFVLANLFMDIESTKAQRDGALGALAEGLDDSELTTSRVVAQTNHLVRNASREGIELMGVHGVITDHPVERIYRSAGLLAAIDFDPLLNPLVLSNN</sequence>
<evidence type="ECO:0000259" key="6">
    <source>
        <dbReference type="Pfam" id="PF00441"/>
    </source>
</evidence>
<dbReference type="Gene3D" id="1.20.140.10">
    <property type="entry name" value="Butyryl-CoA Dehydrogenase, subunit A, domain 3"/>
    <property type="match status" value="1"/>
</dbReference>
<organism evidence="9 10">
    <name type="scientific">Nocardia vinacea</name>
    <dbReference type="NCBI Taxonomy" id="96468"/>
    <lineage>
        <taxon>Bacteria</taxon>
        <taxon>Bacillati</taxon>
        <taxon>Actinomycetota</taxon>
        <taxon>Actinomycetes</taxon>
        <taxon>Mycobacteriales</taxon>
        <taxon>Nocardiaceae</taxon>
        <taxon>Nocardia</taxon>
    </lineage>
</organism>
<dbReference type="Pfam" id="PF00441">
    <property type="entry name" value="Acyl-CoA_dh_1"/>
    <property type="match status" value="1"/>
</dbReference>
<comment type="cofactor">
    <cofactor evidence="1 5">
        <name>FAD</name>
        <dbReference type="ChEBI" id="CHEBI:57692"/>
    </cofactor>
</comment>
<comment type="similarity">
    <text evidence="2 5">Belongs to the acyl-CoA dehydrogenase family.</text>
</comment>
<dbReference type="InterPro" id="IPR036250">
    <property type="entry name" value="AcylCo_DH-like_C"/>
</dbReference>
<evidence type="ECO:0000259" key="8">
    <source>
        <dbReference type="Pfam" id="PF02771"/>
    </source>
</evidence>
<dbReference type="SUPFAM" id="SSF56645">
    <property type="entry name" value="Acyl-CoA dehydrogenase NM domain-like"/>
    <property type="match status" value="1"/>
</dbReference>
<evidence type="ECO:0000256" key="4">
    <source>
        <dbReference type="ARBA" id="ARBA00022827"/>
    </source>
</evidence>
<dbReference type="Pfam" id="PF02770">
    <property type="entry name" value="Acyl-CoA_dh_M"/>
    <property type="match status" value="1"/>
</dbReference>
<dbReference type="InterPro" id="IPR009100">
    <property type="entry name" value="AcylCoA_DH/oxidase_NM_dom_sf"/>
</dbReference>
<evidence type="ECO:0000313" key="9">
    <source>
        <dbReference type="EMBL" id="WUV46652.1"/>
    </source>
</evidence>
<dbReference type="PANTHER" id="PTHR43884:SF12">
    <property type="entry name" value="ISOVALERYL-COA DEHYDROGENASE, MITOCHONDRIAL-RELATED"/>
    <property type="match status" value="1"/>
</dbReference>
<name>A0ABZ1YTN4_9NOCA</name>
<feature type="domain" description="Acyl-CoA dehydrogenase/oxidase N-terminal" evidence="8">
    <location>
        <begin position="5"/>
        <end position="111"/>
    </location>
</feature>
<evidence type="ECO:0000256" key="5">
    <source>
        <dbReference type="RuleBase" id="RU362125"/>
    </source>
</evidence>
<reference evidence="9" key="1">
    <citation type="submission" date="2022-10" db="EMBL/GenBank/DDBJ databases">
        <title>The complete genomes of actinobacterial strains from the NBC collection.</title>
        <authorList>
            <person name="Joergensen T.S."/>
            <person name="Alvarez Arevalo M."/>
            <person name="Sterndorff E.B."/>
            <person name="Faurdal D."/>
            <person name="Vuksanovic O."/>
            <person name="Mourched A.-S."/>
            <person name="Charusanti P."/>
            <person name="Shaw S."/>
            <person name="Blin K."/>
            <person name="Weber T."/>
        </authorList>
    </citation>
    <scope>NUCLEOTIDE SEQUENCE</scope>
    <source>
        <strain evidence="9">NBC_01482</strain>
    </source>
</reference>
<evidence type="ECO:0000313" key="10">
    <source>
        <dbReference type="Proteomes" id="UP001432062"/>
    </source>
</evidence>